<dbReference type="EMBL" id="JACJVJ010000001">
    <property type="protein sequence ID" value="MBC2777623.1"/>
    <property type="molecule type" value="Genomic_DNA"/>
</dbReference>
<evidence type="ECO:0000259" key="5">
    <source>
        <dbReference type="PROSITE" id="PS51063"/>
    </source>
</evidence>
<dbReference type="InterPro" id="IPR012318">
    <property type="entry name" value="HTH_CRP"/>
</dbReference>
<feature type="domain" description="HTH crp-type" evidence="5">
    <location>
        <begin position="149"/>
        <end position="218"/>
    </location>
</feature>
<dbReference type="Pfam" id="PF13545">
    <property type="entry name" value="HTH_Crp_2"/>
    <property type="match status" value="1"/>
</dbReference>
<dbReference type="Proteomes" id="UP000564378">
    <property type="component" value="Unassembled WGS sequence"/>
</dbReference>
<dbReference type="SMART" id="SM00100">
    <property type="entry name" value="cNMP"/>
    <property type="match status" value="1"/>
</dbReference>
<sequence length="228" mass="24919">MKAQDLLAILPKGSLLAACTEEQLDDLLERTKLEFAAKREILIHQGDPGDSAIILVTGTARVNMVAANGREIVLDYLGPGTVIGEIALLDGGDRTATVTMVDDGSIMHLTRSQAEDFIFQNPTVALRMLQEMARRLRQMNTTVESDRAFSAGPRLARYLQRLTDAEAANQKLKIDISQSELGHFVGISRENINRQLSAWAEAGLIELDQGKICILDCAALWEIAAMGD</sequence>
<dbReference type="GO" id="GO:0005829">
    <property type="term" value="C:cytosol"/>
    <property type="evidence" value="ECO:0007669"/>
    <property type="project" value="TreeGrafter"/>
</dbReference>
<keyword evidence="2" id="KW-0238">DNA-binding</keyword>
<evidence type="ECO:0000313" key="6">
    <source>
        <dbReference type="EMBL" id="MBC2777623.1"/>
    </source>
</evidence>
<dbReference type="AlphaFoldDB" id="A0A842HYX2"/>
<dbReference type="InterPro" id="IPR036390">
    <property type="entry name" value="WH_DNA-bd_sf"/>
</dbReference>
<dbReference type="SUPFAM" id="SSF46785">
    <property type="entry name" value="Winged helix' DNA-binding domain"/>
    <property type="match status" value="1"/>
</dbReference>
<keyword evidence="7" id="KW-1185">Reference proteome</keyword>
<dbReference type="PROSITE" id="PS51063">
    <property type="entry name" value="HTH_CRP_2"/>
    <property type="match status" value="1"/>
</dbReference>
<accession>A0A842HYX2</accession>
<reference evidence="6 7" key="1">
    <citation type="submission" date="2020-08" db="EMBL/GenBank/DDBJ databases">
        <title>Draft genome sequence of Parasphingopyxis sp. GrpM-11.</title>
        <authorList>
            <person name="Oh J."/>
            <person name="Roh D.-H."/>
        </authorList>
    </citation>
    <scope>NUCLEOTIDE SEQUENCE [LARGE SCALE GENOMIC DNA]</scope>
    <source>
        <strain evidence="6 7">GrpM-11</strain>
    </source>
</reference>
<dbReference type="Pfam" id="PF00027">
    <property type="entry name" value="cNMP_binding"/>
    <property type="match status" value="1"/>
</dbReference>
<evidence type="ECO:0000313" key="7">
    <source>
        <dbReference type="Proteomes" id="UP000564378"/>
    </source>
</evidence>
<dbReference type="GO" id="GO:0003677">
    <property type="term" value="F:DNA binding"/>
    <property type="evidence" value="ECO:0007669"/>
    <property type="project" value="UniProtKB-KW"/>
</dbReference>
<dbReference type="GO" id="GO:0003700">
    <property type="term" value="F:DNA-binding transcription factor activity"/>
    <property type="evidence" value="ECO:0007669"/>
    <property type="project" value="TreeGrafter"/>
</dbReference>
<comment type="caution">
    <text evidence="6">The sequence shown here is derived from an EMBL/GenBank/DDBJ whole genome shotgun (WGS) entry which is preliminary data.</text>
</comment>
<dbReference type="InterPro" id="IPR000595">
    <property type="entry name" value="cNMP-bd_dom"/>
</dbReference>
<proteinExistence type="predicted"/>
<keyword evidence="1" id="KW-0805">Transcription regulation</keyword>
<gene>
    <name evidence="6" type="ORF">H6P80_08310</name>
</gene>
<dbReference type="InterPro" id="IPR014710">
    <property type="entry name" value="RmlC-like_jellyroll"/>
</dbReference>
<dbReference type="SMART" id="SM00419">
    <property type="entry name" value="HTH_CRP"/>
    <property type="match status" value="1"/>
</dbReference>
<feature type="domain" description="Cyclic nucleotide-binding" evidence="4">
    <location>
        <begin position="15"/>
        <end position="135"/>
    </location>
</feature>
<evidence type="ECO:0000259" key="4">
    <source>
        <dbReference type="PROSITE" id="PS50042"/>
    </source>
</evidence>
<evidence type="ECO:0000256" key="2">
    <source>
        <dbReference type="ARBA" id="ARBA00023125"/>
    </source>
</evidence>
<dbReference type="InterPro" id="IPR036388">
    <property type="entry name" value="WH-like_DNA-bd_sf"/>
</dbReference>
<dbReference type="Gene3D" id="2.60.120.10">
    <property type="entry name" value="Jelly Rolls"/>
    <property type="match status" value="1"/>
</dbReference>
<dbReference type="InterPro" id="IPR050397">
    <property type="entry name" value="Env_Response_Regulators"/>
</dbReference>
<dbReference type="PANTHER" id="PTHR24567:SF74">
    <property type="entry name" value="HTH-TYPE TRANSCRIPTIONAL REGULATOR ARCR"/>
    <property type="match status" value="1"/>
</dbReference>
<dbReference type="SUPFAM" id="SSF51206">
    <property type="entry name" value="cAMP-binding domain-like"/>
    <property type="match status" value="1"/>
</dbReference>
<dbReference type="Gene3D" id="1.10.10.10">
    <property type="entry name" value="Winged helix-like DNA-binding domain superfamily/Winged helix DNA-binding domain"/>
    <property type="match status" value="1"/>
</dbReference>
<keyword evidence="3" id="KW-0804">Transcription</keyword>
<dbReference type="InterPro" id="IPR018490">
    <property type="entry name" value="cNMP-bd_dom_sf"/>
</dbReference>
<dbReference type="PANTHER" id="PTHR24567">
    <property type="entry name" value="CRP FAMILY TRANSCRIPTIONAL REGULATORY PROTEIN"/>
    <property type="match status" value="1"/>
</dbReference>
<name>A0A842HYX2_9SPHN</name>
<evidence type="ECO:0000256" key="3">
    <source>
        <dbReference type="ARBA" id="ARBA00023163"/>
    </source>
</evidence>
<dbReference type="CDD" id="cd00038">
    <property type="entry name" value="CAP_ED"/>
    <property type="match status" value="1"/>
</dbReference>
<dbReference type="PROSITE" id="PS50042">
    <property type="entry name" value="CNMP_BINDING_3"/>
    <property type="match status" value="1"/>
</dbReference>
<evidence type="ECO:0000256" key="1">
    <source>
        <dbReference type="ARBA" id="ARBA00023015"/>
    </source>
</evidence>
<organism evidence="6 7">
    <name type="scientific">Parasphingopyxis marina</name>
    <dbReference type="NCBI Taxonomy" id="2761622"/>
    <lineage>
        <taxon>Bacteria</taxon>
        <taxon>Pseudomonadati</taxon>
        <taxon>Pseudomonadota</taxon>
        <taxon>Alphaproteobacteria</taxon>
        <taxon>Sphingomonadales</taxon>
        <taxon>Sphingomonadaceae</taxon>
        <taxon>Parasphingopyxis</taxon>
    </lineage>
</organism>
<protein>
    <submittedName>
        <fullName evidence="6">Crp/Fnr family transcriptional regulator</fullName>
    </submittedName>
</protein>